<dbReference type="EMBL" id="JBHMBH010000006">
    <property type="protein sequence ID" value="MFB9712784.1"/>
    <property type="molecule type" value="Genomic_DNA"/>
</dbReference>
<sequence length="42" mass="4529">MQQPQVLSQANLQYIASGLNTSRPSLHFAMTITTPGLSEEAP</sequence>
<keyword evidence="2" id="KW-1185">Reference proteome</keyword>
<evidence type="ECO:0000313" key="1">
    <source>
        <dbReference type="EMBL" id="MFB9712784.1"/>
    </source>
</evidence>
<proteinExistence type="predicted"/>
<organism evidence="1 2">
    <name type="scientific">Arthrobacter methylotrophus</name>
    <dbReference type="NCBI Taxonomy" id="121291"/>
    <lineage>
        <taxon>Bacteria</taxon>
        <taxon>Bacillati</taxon>
        <taxon>Actinomycetota</taxon>
        <taxon>Actinomycetes</taxon>
        <taxon>Micrococcales</taxon>
        <taxon>Micrococcaceae</taxon>
        <taxon>Arthrobacter</taxon>
    </lineage>
</organism>
<dbReference type="RefSeq" id="WP_345049482.1">
    <property type="nucleotide sequence ID" value="NZ_BAABED010000001.1"/>
</dbReference>
<dbReference type="Proteomes" id="UP001589536">
    <property type="component" value="Unassembled WGS sequence"/>
</dbReference>
<gene>
    <name evidence="1" type="ORF">ACFFPI_01265</name>
</gene>
<evidence type="ECO:0000313" key="2">
    <source>
        <dbReference type="Proteomes" id="UP001589536"/>
    </source>
</evidence>
<name>A0ABV5UJU7_9MICC</name>
<reference evidence="1 2" key="1">
    <citation type="submission" date="2024-09" db="EMBL/GenBank/DDBJ databases">
        <authorList>
            <person name="Sun Q."/>
            <person name="Mori K."/>
        </authorList>
    </citation>
    <scope>NUCLEOTIDE SEQUENCE [LARGE SCALE GENOMIC DNA]</scope>
    <source>
        <strain evidence="1 2">JCM 13519</strain>
    </source>
</reference>
<comment type="caution">
    <text evidence="1">The sequence shown here is derived from an EMBL/GenBank/DDBJ whole genome shotgun (WGS) entry which is preliminary data.</text>
</comment>
<accession>A0ABV5UJU7</accession>
<protein>
    <submittedName>
        <fullName evidence="1">Uncharacterized protein</fullName>
    </submittedName>
</protein>